<evidence type="ECO:0000313" key="3">
    <source>
        <dbReference type="Proteomes" id="UP000277580"/>
    </source>
</evidence>
<dbReference type="InterPro" id="IPR016135">
    <property type="entry name" value="UBQ-conjugating_enzyme/RWD"/>
</dbReference>
<accession>A0A3N4L4K5</accession>
<dbReference type="InterPro" id="IPR000608">
    <property type="entry name" value="UBC"/>
</dbReference>
<dbReference type="STRING" id="1392247.A0A3N4L4K5"/>
<name>A0A3N4L4K5_9PEZI</name>
<dbReference type="Gene3D" id="3.10.110.10">
    <property type="entry name" value="Ubiquitin Conjugating Enzyme"/>
    <property type="match status" value="1"/>
</dbReference>
<reference evidence="2 3" key="1">
    <citation type="journal article" date="2018" name="Nat. Ecol. Evol.">
        <title>Pezizomycetes genomes reveal the molecular basis of ectomycorrhizal truffle lifestyle.</title>
        <authorList>
            <person name="Murat C."/>
            <person name="Payen T."/>
            <person name="Noel B."/>
            <person name="Kuo A."/>
            <person name="Morin E."/>
            <person name="Chen J."/>
            <person name="Kohler A."/>
            <person name="Krizsan K."/>
            <person name="Balestrini R."/>
            <person name="Da Silva C."/>
            <person name="Montanini B."/>
            <person name="Hainaut M."/>
            <person name="Levati E."/>
            <person name="Barry K.W."/>
            <person name="Belfiori B."/>
            <person name="Cichocki N."/>
            <person name="Clum A."/>
            <person name="Dockter R.B."/>
            <person name="Fauchery L."/>
            <person name="Guy J."/>
            <person name="Iotti M."/>
            <person name="Le Tacon F."/>
            <person name="Lindquist E.A."/>
            <person name="Lipzen A."/>
            <person name="Malagnac F."/>
            <person name="Mello A."/>
            <person name="Molinier V."/>
            <person name="Miyauchi S."/>
            <person name="Poulain J."/>
            <person name="Riccioni C."/>
            <person name="Rubini A."/>
            <person name="Sitrit Y."/>
            <person name="Splivallo R."/>
            <person name="Traeger S."/>
            <person name="Wang M."/>
            <person name="Zifcakova L."/>
            <person name="Wipf D."/>
            <person name="Zambonelli A."/>
            <person name="Paolocci F."/>
            <person name="Nowrousian M."/>
            <person name="Ottonello S."/>
            <person name="Baldrian P."/>
            <person name="Spatafora J.W."/>
            <person name="Henrissat B."/>
            <person name="Nagy L.G."/>
            <person name="Aury J.M."/>
            <person name="Wincker P."/>
            <person name="Grigoriev I.V."/>
            <person name="Bonfante P."/>
            <person name="Martin F.M."/>
        </authorList>
    </citation>
    <scope>NUCLEOTIDE SEQUENCE [LARGE SCALE GENOMIC DNA]</scope>
    <source>
        <strain evidence="2 3">CCBAS932</strain>
    </source>
</reference>
<sequence>MSYISHMSLRGGAPARVNPYLLSRLHNDYKDLVENPYPGVHMIPHEQDLRKFCLVLTPQSGPFLGLRLHFSGSLPVTWPADPPALSSSTYIRHPNIYGEFICSDLLRHDQYGEMEGYMGGYTPAFTLKGLFIQFLSFFSSEQVEQEHGPPVYIGGRFHKVFVPMWEFRGARINTFVGSNDSPASAPRRFDDAAYMAEFEDGGYEERVLERHYTQQGCEGLVTVWRPNASGPFANVKITWESNRFLETRRESHYFICEECEYGTASMPRTVPVEVPEEYMDQGSPFREDMEWGISSNVREIMGLRWGLPEVKKQSSSKAKICYLGILNDDVLLDIAKALPSESLINFGKAFPRMRELTTHHHILLQRELCCFFLRTPLHTPFNLLGVGVHVNGEAGTLESSFDWLSMDAFEKFKVRKSVDKKPFEFFLPLGFSPAHFDRAYSSNKLFEYLDLIDTTNTRRRGGPGPGNTLFALNSAERRINVLYRFCNSIVVSLMRATDELYSDGAVGGAGGAGKAGKTLLFASEKACIGYLQIYHLLLCIMRREPELRRRALERIKAFCAEDRNRSKSSVPDLGEFIVMAAVVAGSDSPASAVKPTLASFGGGRRAEAEESWGISGQRRRQLERTGSSTSWAAVAAGRGNPVSAVKPTLASFNGGRRTEAEEGWSMAGQRRHQVERTGSSISWRTHLVGPFTDEVFTRNVRWAIQKYSTLANKYSVEPSERVRKTFDASRTSLRLVMFQVFFLETFTAEHITRQMDRQYGFAGPEVPAMITRGIKEIYEVNGYKQFCERVGFKGAVGSGLWTEAMSRVLLAAVERSEMKGYHRAHWGRG</sequence>
<protein>
    <recommendedName>
        <fullName evidence="1">UBC core domain-containing protein</fullName>
    </recommendedName>
</protein>
<feature type="domain" description="UBC core" evidence="1">
    <location>
        <begin position="20"/>
        <end position="179"/>
    </location>
</feature>
<evidence type="ECO:0000313" key="2">
    <source>
        <dbReference type="EMBL" id="RPB17773.1"/>
    </source>
</evidence>
<proteinExistence type="predicted"/>
<gene>
    <name evidence="2" type="ORF">P167DRAFT_601569</name>
</gene>
<dbReference type="EMBL" id="ML119105">
    <property type="protein sequence ID" value="RPB17773.1"/>
    <property type="molecule type" value="Genomic_DNA"/>
</dbReference>
<dbReference type="AlphaFoldDB" id="A0A3N4L4K5"/>
<dbReference type="Proteomes" id="UP000277580">
    <property type="component" value="Unassembled WGS sequence"/>
</dbReference>
<organism evidence="2 3">
    <name type="scientific">Morchella conica CCBAS932</name>
    <dbReference type="NCBI Taxonomy" id="1392247"/>
    <lineage>
        <taxon>Eukaryota</taxon>
        <taxon>Fungi</taxon>
        <taxon>Dikarya</taxon>
        <taxon>Ascomycota</taxon>
        <taxon>Pezizomycotina</taxon>
        <taxon>Pezizomycetes</taxon>
        <taxon>Pezizales</taxon>
        <taxon>Morchellaceae</taxon>
        <taxon>Morchella</taxon>
    </lineage>
</organism>
<dbReference type="SUPFAM" id="SSF54495">
    <property type="entry name" value="UBC-like"/>
    <property type="match status" value="1"/>
</dbReference>
<dbReference type="PROSITE" id="PS50127">
    <property type="entry name" value="UBC_2"/>
    <property type="match status" value="1"/>
</dbReference>
<dbReference type="OrthoDB" id="109543at2759"/>
<dbReference type="Pfam" id="PF00179">
    <property type="entry name" value="UQ_con"/>
    <property type="match status" value="1"/>
</dbReference>
<keyword evidence="3" id="KW-1185">Reference proteome</keyword>
<dbReference type="InParanoid" id="A0A3N4L4K5"/>
<evidence type="ECO:0000259" key="1">
    <source>
        <dbReference type="PROSITE" id="PS50127"/>
    </source>
</evidence>